<sequence>MQLLQHQIDASNWIATTPTKAGIIAHITGSGKSVTTISGSLKLYATRHVKKHIVVATVSSISEIMGDMVEHFHYKFFEIKNESDFITFMTTNKVMGILKYGVLKRIDPHLIEDYVSKYSTAMYFDEAHELKNEETVIQTHVRVYREKLEGLFLVTATPVMSSAKDLQGLFWLINPQLLGDEETFYKLFSKFRRVSFVKRGEKRRCRCGGCSVFNGSTFRCSKCGNTYEPKKHIQPISYKNQDVLAKLVAPYINSFFPPRDLRYYKIVTELNSEQNYQYDLIAQAVMTGGEEQHSSRMIKLQHYLDNSEIKKEILKKLVAQLRKQGVIVYSDYLDTVDVIENTLKPLGVEIRSITGKLNAKARKEVRNWFRSGAENKVLIITKAGGASLNLQSTNNLIFYDIPFSVGNFIQVVGRVARYFSDFKHYNIFFPVIKDTLDDYKFTYVSSRKELIEDVLQNKCLPQGELESYNADLLKQIRSRTLWKRDQR</sequence>
<evidence type="ECO:0000256" key="1">
    <source>
        <dbReference type="ARBA" id="ARBA00022801"/>
    </source>
</evidence>
<reference evidence="4" key="1">
    <citation type="journal article" date="2021" name="Proc. Natl. Acad. Sci. U.S.A.">
        <title>A Catalog of Tens of Thousands of Viruses from Human Metagenomes Reveals Hidden Associations with Chronic Diseases.</title>
        <authorList>
            <person name="Tisza M.J."/>
            <person name="Buck C.B."/>
        </authorList>
    </citation>
    <scope>NUCLEOTIDE SEQUENCE</scope>
    <source>
        <strain evidence="4">CtYh54</strain>
    </source>
</reference>
<dbReference type="Pfam" id="PF00271">
    <property type="entry name" value="Helicase_C"/>
    <property type="match status" value="1"/>
</dbReference>
<dbReference type="CDD" id="cd18793">
    <property type="entry name" value="SF2_C_SNF"/>
    <property type="match status" value="1"/>
</dbReference>
<dbReference type="PROSITE" id="PS51194">
    <property type="entry name" value="HELICASE_CTER"/>
    <property type="match status" value="1"/>
</dbReference>
<dbReference type="SMART" id="SM00490">
    <property type="entry name" value="HELICc"/>
    <property type="match status" value="1"/>
</dbReference>
<dbReference type="Gene3D" id="3.40.50.10810">
    <property type="entry name" value="Tandem AAA-ATPase domain"/>
    <property type="match status" value="1"/>
</dbReference>
<dbReference type="PROSITE" id="PS51192">
    <property type="entry name" value="HELICASE_ATP_BIND_1"/>
    <property type="match status" value="1"/>
</dbReference>
<evidence type="ECO:0000259" key="3">
    <source>
        <dbReference type="PROSITE" id="PS51194"/>
    </source>
</evidence>
<keyword evidence="1" id="KW-0378">Hydrolase</keyword>
<dbReference type="PANTHER" id="PTHR45766:SF6">
    <property type="entry name" value="SWI_SNF-RELATED MATRIX-ASSOCIATED ACTIN-DEPENDENT REGULATOR OF CHROMATIN SUBFAMILY A-LIKE PROTEIN 1"/>
    <property type="match status" value="1"/>
</dbReference>
<dbReference type="GO" id="GO:0005524">
    <property type="term" value="F:ATP binding"/>
    <property type="evidence" value="ECO:0007669"/>
    <property type="project" value="InterPro"/>
</dbReference>
<dbReference type="InterPro" id="IPR038718">
    <property type="entry name" value="SNF2-like_sf"/>
</dbReference>
<accession>A0A8S5MDM2</accession>
<dbReference type="InterPro" id="IPR014001">
    <property type="entry name" value="Helicase_ATP-bd"/>
</dbReference>
<dbReference type="EMBL" id="BK014884">
    <property type="protein sequence ID" value="DAD80433.1"/>
    <property type="molecule type" value="Genomic_DNA"/>
</dbReference>
<dbReference type="InterPro" id="IPR049730">
    <property type="entry name" value="SNF2/RAD54-like_C"/>
</dbReference>
<dbReference type="InterPro" id="IPR000330">
    <property type="entry name" value="SNF2_N"/>
</dbReference>
<dbReference type="PANTHER" id="PTHR45766">
    <property type="entry name" value="DNA ANNEALING HELICASE AND ENDONUCLEASE ZRANB3 FAMILY MEMBER"/>
    <property type="match status" value="1"/>
</dbReference>
<feature type="domain" description="Helicase ATP-binding" evidence="2">
    <location>
        <begin position="13"/>
        <end position="176"/>
    </location>
</feature>
<name>A0A8S5MDM2_9CAUD</name>
<organism evidence="4">
    <name type="scientific">Siphoviridae sp. ctYh54</name>
    <dbReference type="NCBI Taxonomy" id="2826379"/>
    <lineage>
        <taxon>Viruses</taxon>
        <taxon>Duplodnaviria</taxon>
        <taxon>Heunggongvirae</taxon>
        <taxon>Uroviricota</taxon>
        <taxon>Caudoviricetes</taxon>
    </lineage>
</organism>
<dbReference type="GO" id="GO:0016787">
    <property type="term" value="F:hydrolase activity"/>
    <property type="evidence" value="ECO:0007669"/>
    <property type="project" value="UniProtKB-KW"/>
</dbReference>
<evidence type="ECO:0000259" key="2">
    <source>
        <dbReference type="PROSITE" id="PS51192"/>
    </source>
</evidence>
<dbReference type="Pfam" id="PF00176">
    <property type="entry name" value="SNF2-rel_dom"/>
    <property type="match status" value="1"/>
</dbReference>
<dbReference type="InterPro" id="IPR001650">
    <property type="entry name" value="Helicase_C-like"/>
</dbReference>
<dbReference type="SUPFAM" id="SSF52540">
    <property type="entry name" value="P-loop containing nucleoside triphosphate hydrolases"/>
    <property type="match status" value="2"/>
</dbReference>
<evidence type="ECO:0000313" key="4">
    <source>
        <dbReference type="EMBL" id="DAD80433.1"/>
    </source>
</evidence>
<dbReference type="InterPro" id="IPR027417">
    <property type="entry name" value="P-loop_NTPase"/>
</dbReference>
<proteinExistence type="predicted"/>
<feature type="domain" description="Helicase C-terminal" evidence="3">
    <location>
        <begin position="313"/>
        <end position="473"/>
    </location>
</feature>
<dbReference type="Gene3D" id="3.40.50.300">
    <property type="entry name" value="P-loop containing nucleotide triphosphate hydrolases"/>
    <property type="match status" value="1"/>
</dbReference>
<protein>
    <submittedName>
        <fullName evidence="4">Chromatin remodeling complex ATPase</fullName>
    </submittedName>
</protein>